<keyword evidence="2" id="KW-1185">Reference proteome</keyword>
<sequence>MYYHCLWSGTENDGVDVLPPHKPKPHGLLTSIVEGTTSKHAEILDEPGSPCCTEASAETFGITKTKHLMGKTYASTTRDYVPRSSSFRRR</sequence>
<dbReference type="EMBL" id="OX458333">
    <property type="protein sequence ID" value="CAI8947967.1"/>
    <property type="molecule type" value="Genomic_DNA"/>
</dbReference>
<evidence type="ECO:0000313" key="1">
    <source>
        <dbReference type="EMBL" id="CAI8947967.1"/>
    </source>
</evidence>
<gene>
    <name evidence="1" type="ORF">MSZNOR_4383</name>
</gene>
<name>A0ABN8X8V9_9GAMM</name>
<evidence type="ECO:0000313" key="2">
    <source>
        <dbReference type="Proteomes" id="UP001162030"/>
    </source>
</evidence>
<protein>
    <submittedName>
        <fullName evidence="1">Uncharacterized protein</fullName>
    </submittedName>
</protein>
<organism evidence="1 2">
    <name type="scientific">Methylocaldum szegediense</name>
    <dbReference type="NCBI Taxonomy" id="73780"/>
    <lineage>
        <taxon>Bacteria</taxon>
        <taxon>Pseudomonadati</taxon>
        <taxon>Pseudomonadota</taxon>
        <taxon>Gammaproteobacteria</taxon>
        <taxon>Methylococcales</taxon>
        <taxon>Methylococcaceae</taxon>
        <taxon>Methylocaldum</taxon>
    </lineage>
</organism>
<dbReference type="Proteomes" id="UP001162030">
    <property type="component" value="Chromosome"/>
</dbReference>
<proteinExistence type="predicted"/>
<reference evidence="1 2" key="1">
    <citation type="submission" date="2023-03" db="EMBL/GenBank/DDBJ databases">
        <authorList>
            <person name="Pearce D."/>
        </authorList>
    </citation>
    <scope>NUCLEOTIDE SEQUENCE [LARGE SCALE GENOMIC DNA]</scope>
    <source>
        <strain evidence="1">Msz</strain>
    </source>
</reference>
<accession>A0ABN8X8V9</accession>